<name>A0ABV0H516_9NEIS</name>
<reference evidence="1 2" key="1">
    <citation type="submission" date="2024-05" db="EMBL/GenBank/DDBJ databases">
        <authorList>
            <person name="De Oliveira J.P."/>
            <person name="Noriler S.A."/>
            <person name="De Oliveira A.G."/>
            <person name="Sipoli D.S."/>
        </authorList>
    </citation>
    <scope>NUCLEOTIDE SEQUENCE [LARGE SCALE GENOMIC DNA]</scope>
    <source>
        <strain evidence="1 2">LABIM186</strain>
    </source>
</reference>
<evidence type="ECO:0000313" key="2">
    <source>
        <dbReference type="Proteomes" id="UP001438292"/>
    </source>
</evidence>
<protein>
    <recommendedName>
        <fullName evidence="3">GerMN domain-containing protein</fullName>
    </recommendedName>
</protein>
<comment type="caution">
    <text evidence="1">The sequence shown here is derived from an EMBL/GenBank/DDBJ whole genome shotgun (WGS) entry which is preliminary data.</text>
</comment>
<dbReference type="EMBL" id="JBDQQU010000011">
    <property type="protein sequence ID" value="MEO3955188.1"/>
    <property type="molecule type" value="Genomic_DNA"/>
</dbReference>
<proteinExistence type="predicted"/>
<dbReference type="RefSeq" id="WP_346195295.1">
    <property type="nucleotide sequence ID" value="NZ_JBDJHV010000021.1"/>
</dbReference>
<gene>
    <name evidence="1" type="ORF">ABH309_12015</name>
</gene>
<evidence type="ECO:0008006" key="3">
    <source>
        <dbReference type="Google" id="ProtNLM"/>
    </source>
</evidence>
<organism evidence="1 2">
    <name type="scientific">Chromobacterium piscinae</name>
    <dbReference type="NCBI Taxonomy" id="686831"/>
    <lineage>
        <taxon>Bacteria</taxon>
        <taxon>Pseudomonadati</taxon>
        <taxon>Pseudomonadota</taxon>
        <taxon>Betaproteobacteria</taxon>
        <taxon>Neisseriales</taxon>
        <taxon>Chromobacteriaceae</taxon>
        <taxon>Chromobacterium</taxon>
    </lineage>
</organism>
<evidence type="ECO:0000313" key="1">
    <source>
        <dbReference type="EMBL" id="MEO3955188.1"/>
    </source>
</evidence>
<accession>A0ABV0H516</accession>
<keyword evidence="2" id="KW-1185">Reference proteome</keyword>
<dbReference type="Proteomes" id="UP001438292">
    <property type="component" value="Unassembled WGS sequence"/>
</dbReference>
<sequence>MSKYWVFVLIVIVGLGAGYAWYSPSAPMISYKKIKDGAGYQVKLYFDSQEELVAHSYLKCEISKDDAGRESLSSNEIGMIASSIKKGVGLNSYVADVSFDANGGAFSEIVTRKNLVKQLGSMNTFPCRLVEVSYFGKNPVSKPMQVPVKDLLLAIQF</sequence>